<gene>
    <name evidence="4" type="ORF">GCM10009830_04950</name>
</gene>
<dbReference type="CDD" id="cd04301">
    <property type="entry name" value="NAT_SF"/>
    <property type="match status" value="1"/>
</dbReference>
<comment type="caution">
    <text evidence="4">The sequence shown here is derived from an EMBL/GenBank/DDBJ whole genome shotgun (WGS) entry which is preliminary data.</text>
</comment>
<evidence type="ECO:0000256" key="2">
    <source>
        <dbReference type="ARBA" id="ARBA00023315"/>
    </source>
</evidence>
<keyword evidence="2" id="KW-0012">Acyltransferase</keyword>
<reference evidence="4 5" key="1">
    <citation type="journal article" date="2019" name="Int. J. Syst. Evol. Microbiol.">
        <title>The Global Catalogue of Microorganisms (GCM) 10K type strain sequencing project: providing services to taxonomists for standard genome sequencing and annotation.</title>
        <authorList>
            <consortium name="The Broad Institute Genomics Platform"/>
            <consortium name="The Broad Institute Genome Sequencing Center for Infectious Disease"/>
            <person name="Wu L."/>
            <person name="Ma J."/>
        </authorList>
    </citation>
    <scope>NUCLEOTIDE SEQUENCE [LARGE SCALE GENOMIC DNA]</scope>
    <source>
        <strain evidence="4 5">JCM 16001</strain>
    </source>
</reference>
<organism evidence="4 5">
    <name type="scientific">Glycomyces endophyticus</name>
    <dbReference type="NCBI Taxonomy" id="480996"/>
    <lineage>
        <taxon>Bacteria</taxon>
        <taxon>Bacillati</taxon>
        <taxon>Actinomycetota</taxon>
        <taxon>Actinomycetes</taxon>
        <taxon>Glycomycetales</taxon>
        <taxon>Glycomycetaceae</taxon>
        <taxon>Glycomyces</taxon>
    </lineage>
</organism>
<evidence type="ECO:0000313" key="4">
    <source>
        <dbReference type="EMBL" id="GAA1662673.1"/>
    </source>
</evidence>
<dbReference type="Pfam" id="PF00583">
    <property type="entry name" value="Acetyltransf_1"/>
    <property type="match status" value="1"/>
</dbReference>
<evidence type="ECO:0000256" key="1">
    <source>
        <dbReference type="ARBA" id="ARBA00022679"/>
    </source>
</evidence>
<dbReference type="Proteomes" id="UP001499851">
    <property type="component" value="Unassembled WGS sequence"/>
</dbReference>
<accession>A0ABN2FZH3</accession>
<evidence type="ECO:0000313" key="5">
    <source>
        <dbReference type="Proteomes" id="UP001499851"/>
    </source>
</evidence>
<dbReference type="PANTHER" id="PTHR43877:SF1">
    <property type="entry name" value="ACETYLTRANSFERASE"/>
    <property type="match status" value="1"/>
</dbReference>
<sequence length="181" mass="19889">MVDMKIRTATPADADEMVQARTASWRAAYAGLVDAAVLAGLPEEASERYVRHLAQKRPLELTLVAEKGPYVIGFAMFTWDHDEAAEEDAAPGVPGEVQSIYVHPDHWSRGAGRALMNEGVRWLTEAGLSPVRVWMMEGSEVSGRFYERYGFEPDGARKTAEISGASIPCRRLTLKRDAPAA</sequence>
<dbReference type="SUPFAM" id="SSF55729">
    <property type="entry name" value="Acyl-CoA N-acyltransferases (Nat)"/>
    <property type="match status" value="1"/>
</dbReference>
<dbReference type="InterPro" id="IPR016181">
    <property type="entry name" value="Acyl_CoA_acyltransferase"/>
</dbReference>
<evidence type="ECO:0000259" key="3">
    <source>
        <dbReference type="PROSITE" id="PS51186"/>
    </source>
</evidence>
<dbReference type="EMBL" id="BAAAQF010000002">
    <property type="protein sequence ID" value="GAA1662673.1"/>
    <property type="molecule type" value="Genomic_DNA"/>
</dbReference>
<proteinExistence type="predicted"/>
<dbReference type="PANTHER" id="PTHR43877">
    <property type="entry name" value="AMINOALKYLPHOSPHONATE N-ACETYLTRANSFERASE-RELATED-RELATED"/>
    <property type="match status" value="1"/>
</dbReference>
<protein>
    <submittedName>
        <fullName evidence="4">GNAT family N-acetyltransferase</fullName>
    </submittedName>
</protein>
<dbReference type="Gene3D" id="3.40.630.30">
    <property type="match status" value="1"/>
</dbReference>
<dbReference type="PROSITE" id="PS51186">
    <property type="entry name" value="GNAT"/>
    <property type="match status" value="1"/>
</dbReference>
<feature type="domain" description="N-acetyltransferase" evidence="3">
    <location>
        <begin position="4"/>
        <end position="179"/>
    </location>
</feature>
<keyword evidence="1" id="KW-0808">Transferase</keyword>
<keyword evidence="5" id="KW-1185">Reference proteome</keyword>
<dbReference type="InterPro" id="IPR050832">
    <property type="entry name" value="Bact_Acetyltransf"/>
</dbReference>
<dbReference type="InterPro" id="IPR000182">
    <property type="entry name" value="GNAT_dom"/>
</dbReference>
<name>A0ABN2FZH3_9ACTN</name>